<dbReference type="PANTHER" id="PTHR33232:SF18">
    <property type="entry name" value="PROTEIN SIEVE ELEMENT OCCLUSION B-LIKE"/>
    <property type="match status" value="1"/>
</dbReference>
<evidence type="ECO:0008006" key="6">
    <source>
        <dbReference type="Google" id="ProtNLM"/>
    </source>
</evidence>
<evidence type="ECO:0000313" key="4">
    <source>
        <dbReference type="EMBL" id="RYR38398.1"/>
    </source>
</evidence>
<dbReference type="Pfam" id="PF14577">
    <property type="entry name" value="SEO_C"/>
    <property type="match status" value="1"/>
</dbReference>
<sequence length="725" mass="82190">MSNTIGSPQFPGIMVKPGESRPGVPLTSHPAIIPDLPADCAPPISPLNPFNVPNDNLISFNISPLHNPQAISYDVDSLFNVLSDIVISTSTISLDFQQVTLDLGQNKVPQVALQPAYNLLSEIACQMTCHSFNASNAHKSVVGVLEKLRSYTWDAKAVIALSAFALNYVKPLRLTVAQEASQKQNALELHLFTLATEGILPAQSVSNVTSNLVKITLELIKGIITLEKLFVNKSYTIKHFPTLCNDSRALYAYWAIFSLFVCANQTGWEEIQYSWILQKLNAILDQLKSYLQKIRIQQVQWQHLIWRIEVLQKPSSVGIWQLLKALIYPNNFDKPVTIFANGTNELLTLDETENLFLFISDLEIDDEIITSLTSIHGYKKGKIVWVPVVRDWTLEIKEKFKNLKSRMPSWYVVEYYSLIEGYQALQQVWYYRDKPIVVVLDASANILNLNALEAITLWGTQVFPFSHATISTFVSKPWNWFWSAAYKICPPIRTWVTSEEHYVFFYGGTSEWTKQFGDHLDVIKMRLEGKNTNIQQCNLTLIEQNLQTYFWHSIRYSLLSITQNVETINMNLSNIQMLLSMNTLNFGWAIVTNGQNIILTGYNNVIMDVLQGFEYWQPSISALGSFGTAIYNYYYVQLAKQALRPCIKFRLDNIPSSGLIQYTCPEPTCHHNMHIESVTFKCCHGNIGTDDVDNAFPFENGKGPAMIPPSAIKPRGPLIVTEYPR</sequence>
<feature type="region of interest" description="Disordered" evidence="1">
    <location>
        <begin position="1"/>
        <end position="21"/>
    </location>
</feature>
<dbReference type="InterPro" id="IPR027942">
    <property type="entry name" value="SEO_N"/>
</dbReference>
<evidence type="ECO:0000313" key="5">
    <source>
        <dbReference type="Proteomes" id="UP000289738"/>
    </source>
</evidence>
<dbReference type="STRING" id="3818.A0A445BI88"/>
<dbReference type="GO" id="GO:0010088">
    <property type="term" value="P:phloem development"/>
    <property type="evidence" value="ECO:0007669"/>
    <property type="project" value="InterPro"/>
</dbReference>
<organism evidence="4 5">
    <name type="scientific">Arachis hypogaea</name>
    <name type="common">Peanut</name>
    <dbReference type="NCBI Taxonomy" id="3818"/>
    <lineage>
        <taxon>Eukaryota</taxon>
        <taxon>Viridiplantae</taxon>
        <taxon>Streptophyta</taxon>
        <taxon>Embryophyta</taxon>
        <taxon>Tracheophyta</taxon>
        <taxon>Spermatophyta</taxon>
        <taxon>Magnoliopsida</taxon>
        <taxon>eudicotyledons</taxon>
        <taxon>Gunneridae</taxon>
        <taxon>Pentapetalae</taxon>
        <taxon>rosids</taxon>
        <taxon>fabids</taxon>
        <taxon>Fabales</taxon>
        <taxon>Fabaceae</taxon>
        <taxon>Papilionoideae</taxon>
        <taxon>50 kb inversion clade</taxon>
        <taxon>dalbergioids sensu lato</taxon>
        <taxon>Dalbergieae</taxon>
        <taxon>Pterocarpus clade</taxon>
        <taxon>Arachis</taxon>
    </lineage>
</organism>
<name>A0A445BI88_ARAHY</name>
<evidence type="ECO:0000259" key="3">
    <source>
        <dbReference type="Pfam" id="PF14577"/>
    </source>
</evidence>
<dbReference type="Pfam" id="PF14576">
    <property type="entry name" value="SEO_N"/>
    <property type="match status" value="1"/>
</dbReference>
<feature type="domain" description="Sieve element occlusion N-terminal" evidence="2">
    <location>
        <begin position="54"/>
        <end position="267"/>
    </location>
</feature>
<accession>A0A445BI88</accession>
<dbReference type="Gramene" id="arahy.Tifrunner.gnm2.ann2.Ah09g274700.1">
    <property type="protein sequence ID" value="arahy.Tifrunner.gnm2.ann2.Ah09g274700.1-CDS"/>
    <property type="gene ID" value="arahy.Tifrunner.gnm2.ann2.Ah09g274700"/>
</dbReference>
<gene>
    <name evidence="4" type="ORF">Ahy_A09g043440</name>
</gene>
<dbReference type="InterPro" id="IPR039299">
    <property type="entry name" value="SEOA"/>
</dbReference>
<feature type="domain" description="Sieve element occlusion C-terminal" evidence="3">
    <location>
        <begin position="488"/>
        <end position="684"/>
    </location>
</feature>
<dbReference type="Proteomes" id="UP000289738">
    <property type="component" value="Chromosome A09"/>
</dbReference>
<evidence type="ECO:0000256" key="1">
    <source>
        <dbReference type="SAM" id="MobiDB-lite"/>
    </source>
</evidence>
<reference evidence="4 5" key="1">
    <citation type="submission" date="2019-01" db="EMBL/GenBank/DDBJ databases">
        <title>Sequencing of cultivated peanut Arachis hypogaea provides insights into genome evolution and oil improvement.</title>
        <authorList>
            <person name="Chen X."/>
        </authorList>
    </citation>
    <scope>NUCLEOTIDE SEQUENCE [LARGE SCALE GENOMIC DNA]</scope>
    <source>
        <strain evidence="5">cv. Fuhuasheng</strain>
        <tissue evidence="4">Leaves</tissue>
    </source>
</reference>
<evidence type="ECO:0000259" key="2">
    <source>
        <dbReference type="Pfam" id="PF14576"/>
    </source>
</evidence>
<protein>
    <recommendedName>
        <fullName evidence="6">Protein SIEVE ELEMENT OCCLUSION B</fullName>
    </recommendedName>
</protein>
<dbReference type="PANTHER" id="PTHR33232">
    <property type="entry name" value="PROTEIN SIEVE ELEMENT OCCLUSION B-LIKE"/>
    <property type="match status" value="1"/>
</dbReference>
<keyword evidence="5" id="KW-1185">Reference proteome</keyword>
<comment type="caution">
    <text evidence="4">The sequence shown here is derived from an EMBL/GenBank/DDBJ whole genome shotgun (WGS) entry which is preliminary data.</text>
</comment>
<dbReference type="InterPro" id="IPR027944">
    <property type="entry name" value="SEO_C"/>
</dbReference>
<proteinExistence type="predicted"/>
<dbReference type="EMBL" id="SDMP01000009">
    <property type="protein sequence ID" value="RYR38398.1"/>
    <property type="molecule type" value="Genomic_DNA"/>
</dbReference>
<dbReference type="AlphaFoldDB" id="A0A445BI88"/>